<accession>A0A4S8LYL0</accession>
<dbReference type="Proteomes" id="UP000297245">
    <property type="component" value="Unassembled WGS sequence"/>
</dbReference>
<sequence>MVRLRMTVTITRNPVQAILLPLLFGYPFSKAVTDLLQSRTREFGSEQDLDTFSRTHRASSSFYSILRLTYGVFSKLARQHPTSHPYSQITEIPLRPPLSPYCPPSHWRLFVNFVYTNSSLSSSTP</sequence>
<evidence type="ECO:0000313" key="1">
    <source>
        <dbReference type="EMBL" id="THU94787.1"/>
    </source>
</evidence>
<keyword evidence="2" id="KW-1185">Reference proteome</keyword>
<reference evidence="1 2" key="1">
    <citation type="journal article" date="2019" name="Nat. Ecol. Evol.">
        <title>Megaphylogeny resolves global patterns of mushroom evolution.</title>
        <authorList>
            <person name="Varga T."/>
            <person name="Krizsan K."/>
            <person name="Foldi C."/>
            <person name="Dima B."/>
            <person name="Sanchez-Garcia M."/>
            <person name="Sanchez-Ramirez S."/>
            <person name="Szollosi G.J."/>
            <person name="Szarkandi J.G."/>
            <person name="Papp V."/>
            <person name="Albert L."/>
            <person name="Andreopoulos W."/>
            <person name="Angelini C."/>
            <person name="Antonin V."/>
            <person name="Barry K.W."/>
            <person name="Bougher N.L."/>
            <person name="Buchanan P."/>
            <person name="Buyck B."/>
            <person name="Bense V."/>
            <person name="Catcheside P."/>
            <person name="Chovatia M."/>
            <person name="Cooper J."/>
            <person name="Damon W."/>
            <person name="Desjardin D."/>
            <person name="Finy P."/>
            <person name="Geml J."/>
            <person name="Haridas S."/>
            <person name="Hughes K."/>
            <person name="Justo A."/>
            <person name="Karasinski D."/>
            <person name="Kautmanova I."/>
            <person name="Kiss B."/>
            <person name="Kocsube S."/>
            <person name="Kotiranta H."/>
            <person name="LaButti K.M."/>
            <person name="Lechner B.E."/>
            <person name="Liimatainen K."/>
            <person name="Lipzen A."/>
            <person name="Lukacs Z."/>
            <person name="Mihaltcheva S."/>
            <person name="Morgado L.N."/>
            <person name="Niskanen T."/>
            <person name="Noordeloos M.E."/>
            <person name="Ohm R.A."/>
            <person name="Ortiz-Santana B."/>
            <person name="Ovrebo C."/>
            <person name="Racz N."/>
            <person name="Riley R."/>
            <person name="Savchenko A."/>
            <person name="Shiryaev A."/>
            <person name="Soop K."/>
            <person name="Spirin V."/>
            <person name="Szebenyi C."/>
            <person name="Tomsovsky M."/>
            <person name="Tulloss R.E."/>
            <person name="Uehling J."/>
            <person name="Grigoriev I.V."/>
            <person name="Vagvolgyi C."/>
            <person name="Papp T."/>
            <person name="Martin F.M."/>
            <person name="Miettinen O."/>
            <person name="Hibbett D.S."/>
            <person name="Nagy L.G."/>
        </authorList>
    </citation>
    <scope>NUCLEOTIDE SEQUENCE [LARGE SCALE GENOMIC DNA]</scope>
    <source>
        <strain evidence="1 2">CBS 962.96</strain>
    </source>
</reference>
<dbReference type="EMBL" id="ML179215">
    <property type="protein sequence ID" value="THU94787.1"/>
    <property type="molecule type" value="Genomic_DNA"/>
</dbReference>
<protein>
    <submittedName>
        <fullName evidence="1">Uncharacterized protein</fullName>
    </submittedName>
</protein>
<dbReference type="AlphaFoldDB" id="A0A4S8LYL0"/>
<proteinExistence type="predicted"/>
<evidence type="ECO:0000313" key="2">
    <source>
        <dbReference type="Proteomes" id="UP000297245"/>
    </source>
</evidence>
<name>A0A4S8LYL0_DENBC</name>
<organism evidence="1 2">
    <name type="scientific">Dendrothele bispora (strain CBS 962.96)</name>
    <dbReference type="NCBI Taxonomy" id="1314807"/>
    <lineage>
        <taxon>Eukaryota</taxon>
        <taxon>Fungi</taxon>
        <taxon>Dikarya</taxon>
        <taxon>Basidiomycota</taxon>
        <taxon>Agaricomycotina</taxon>
        <taxon>Agaricomycetes</taxon>
        <taxon>Agaricomycetidae</taxon>
        <taxon>Agaricales</taxon>
        <taxon>Agaricales incertae sedis</taxon>
        <taxon>Dendrothele</taxon>
    </lineage>
</organism>
<gene>
    <name evidence="1" type="ORF">K435DRAFT_153386</name>
</gene>